<reference evidence="1" key="1">
    <citation type="submission" date="2023-06" db="EMBL/GenBank/DDBJ databases">
        <title>Genomic analysis of the entomopathogenic nematode Steinernema hermaphroditum.</title>
        <authorList>
            <person name="Schwarz E.M."/>
            <person name="Heppert J.K."/>
            <person name="Baniya A."/>
            <person name="Schwartz H.T."/>
            <person name="Tan C.-H."/>
            <person name="Antoshechkin I."/>
            <person name="Sternberg P.W."/>
            <person name="Goodrich-Blair H."/>
            <person name="Dillman A.R."/>
        </authorList>
    </citation>
    <scope>NUCLEOTIDE SEQUENCE</scope>
    <source>
        <strain evidence="1">PS9179</strain>
        <tissue evidence="1">Whole animal</tissue>
    </source>
</reference>
<sequence length="181" mass="20956">MTVLTPRSLIRVMILHQYILILETTVLQGCCLPLLFYLAAPEYVDDVRTYMAKFYKHVKDIVHSGVNDVLLDMFRIQTMIGFCANTTYGEQERIDAFMSRAAEIVGRIADHTEKWRINNEDRTWPEIMVSATRRDLNSTETSLEEYSTTAIAIEKEFVRRGSDKYGYQVLVAEFVEHSDVM</sequence>
<evidence type="ECO:0000313" key="2">
    <source>
        <dbReference type="Proteomes" id="UP001175271"/>
    </source>
</evidence>
<gene>
    <name evidence="1" type="ORF">QR680_005288</name>
</gene>
<comment type="caution">
    <text evidence="1">The sequence shown here is derived from an EMBL/GenBank/DDBJ whole genome shotgun (WGS) entry which is preliminary data.</text>
</comment>
<dbReference type="Proteomes" id="UP001175271">
    <property type="component" value="Unassembled WGS sequence"/>
</dbReference>
<proteinExistence type="predicted"/>
<keyword evidence="2" id="KW-1185">Reference proteome</keyword>
<dbReference type="AlphaFoldDB" id="A0AA39HTP1"/>
<dbReference type="EMBL" id="JAUCMV010000003">
    <property type="protein sequence ID" value="KAK0410712.1"/>
    <property type="molecule type" value="Genomic_DNA"/>
</dbReference>
<protein>
    <submittedName>
        <fullName evidence="1">Uncharacterized protein</fullName>
    </submittedName>
</protein>
<evidence type="ECO:0000313" key="1">
    <source>
        <dbReference type="EMBL" id="KAK0410712.1"/>
    </source>
</evidence>
<organism evidence="1 2">
    <name type="scientific">Steinernema hermaphroditum</name>
    <dbReference type="NCBI Taxonomy" id="289476"/>
    <lineage>
        <taxon>Eukaryota</taxon>
        <taxon>Metazoa</taxon>
        <taxon>Ecdysozoa</taxon>
        <taxon>Nematoda</taxon>
        <taxon>Chromadorea</taxon>
        <taxon>Rhabditida</taxon>
        <taxon>Tylenchina</taxon>
        <taxon>Panagrolaimomorpha</taxon>
        <taxon>Strongyloidoidea</taxon>
        <taxon>Steinernematidae</taxon>
        <taxon>Steinernema</taxon>
    </lineage>
</organism>
<name>A0AA39HTP1_9BILA</name>
<accession>A0AA39HTP1</accession>